<dbReference type="EMBL" id="KZ993918">
    <property type="protein sequence ID" value="RKO94362.1"/>
    <property type="molecule type" value="Genomic_DNA"/>
</dbReference>
<feature type="compositionally biased region" description="Basic and acidic residues" evidence="1">
    <location>
        <begin position="184"/>
        <end position="193"/>
    </location>
</feature>
<protein>
    <submittedName>
        <fullName evidence="2">Uncharacterized protein</fullName>
    </submittedName>
</protein>
<organism evidence="2 3">
    <name type="scientific">Blyttiomyces helicus</name>
    <dbReference type="NCBI Taxonomy" id="388810"/>
    <lineage>
        <taxon>Eukaryota</taxon>
        <taxon>Fungi</taxon>
        <taxon>Fungi incertae sedis</taxon>
        <taxon>Chytridiomycota</taxon>
        <taxon>Chytridiomycota incertae sedis</taxon>
        <taxon>Chytridiomycetes</taxon>
        <taxon>Chytridiomycetes incertae sedis</taxon>
        <taxon>Blyttiomyces</taxon>
    </lineage>
</organism>
<feature type="compositionally biased region" description="Basic and acidic residues" evidence="1">
    <location>
        <begin position="288"/>
        <end position="297"/>
    </location>
</feature>
<feature type="compositionally biased region" description="Basic and acidic residues" evidence="1">
    <location>
        <begin position="130"/>
        <end position="156"/>
    </location>
</feature>
<proteinExistence type="predicted"/>
<evidence type="ECO:0000313" key="3">
    <source>
        <dbReference type="Proteomes" id="UP000269721"/>
    </source>
</evidence>
<evidence type="ECO:0000313" key="2">
    <source>
        <dbReference type="EMBL" id="RKO94362.1"/>
    </source>
</evidence>
<feature type="region of interest" description="Disordered" evidence="1">
    <location>
        <begin position="130"/>
        <end position="328"/>
    </location>
</feature>
<gene>
    <name evidence="2" type="ORF">BDK51DRAFT_42920</name>
</gene>
<reference evidence="3" key="1">
    <citation type="journal article" date="2018" name="Nat. Microbiol.">
        <title>Leveraging single-cell genomics to expand the fungal tree of life.</title>
        <authorList>
            <person name="Ahrendt S.R."/>
            <person name="Quandt C.A."/>
            <person name="Ciobanu D."/>
            <person name="Clum A."/>
            <person name="Salamov A."/>
            <person name="Andreopoulos B."/>
            <person name="Cheng J.F."/>
            <person name="Woyke T."/>
            <person name="Pelin A."/>
            <person name="Henrissat B."/>
            <person name="Reynolds N.K."/>
            <person name="Benny G.L."/>
            <person name="Smith M.E."/>
            <person name="James T.Y."/>
            <person name="Grigoriev I.V."/>
        </authorList>
    </citation>
    <scope>NUCLEOTIDE SEQUENCE [LARGE SCALE GENOMIC DNA]</scope>
</reference>
<feature type="compositionally biased region" description="Acidic residues" evidence="1">
    <location>
        <begin position="171"/>
        <end position="183"/>
    </location>
</feature>
<dbReference type="AlphaFoldDB" id="A0A4P9WPD9"/>
<accession>A0A4P9WPD9</accession>
<evidence type="ECO:0000256" key="1">
    <source>
        <dbReference type="SAM" id="MobiDB-lite"/>
    </source>
</evidence>
<keyword evidence="3" id="KW-1185">Reference proteome</keyword>
<feature type="compositionally biased region" description="Low complexity" evidence="1">
    <location>
        <begin position="278"/>
        <end position="287"/>
    </location>
</feature>
<dbReference type="Proteomes" id="UP000269721">
    <property type="component" value="Unassembled WGS sequence"/>
</dbReference>
<name>A0A4P9WPD9_9FUNG</name>
<sequence>MDFVNANPDKPWHWGWLSSNSKITMEMISANPDEPWDHEWLSGKRDLTINFMNENPEKPWTYELLSGDPNITIDFINENPNKPCDYKQLSSNPSITMDIVSANPDKTWNYTPLSPVIKLRAMKHLKRYEAERRREDIGHTRRNSRPETGHATKDPRLLSALSSSDHKDLNLDDDDQEWNDLSEELEKVEESPKKKSHSKQNSVEESPKKSHNRQKSVEESTKTRKLVAVEMSNNKEEEKEEEDGNGLQEPAMKKKLVEVSADEAPPESCAEATRGRSSDSPPSTRSPEAPRKPEEIPGHGTPKQPSLQRPEHTGCLLHGRQCGPLKGRQELLPYAKVASMSRPGT</sequence>